<protein>
    <submittedName>
        <fullName evidence="1">Uncharacterized protein</fullName>
    </submittedName>
</protein>
<proteinExistence type="predicted"/>
<reference evidence="1" key="1">
    <citation type="submission" date="2020-10" db="EMBL/GenBank/DDBJ databases">
        <authorList>
            <person name="Gilroy R."/>
        </authorList>
    </citation>
    <scope>NUCLEOTIDE SEQUENCE</scope>
    <source>
        <strain evidence="1">ChiSjej1B19-3389</strain>
    </source>
</reference>
<dbReference type="AlphaFoldDB" id="A0A9D1CUS9"/>
<evidence type="ECO:0000313" key="2">
    <source>
        <dbReference type="Proteomes" id="UP000886787"/>
    </source>
</evidence>
<dbReference type="Proteomes" id="UP000886787">
    <property type="component" value="Unassembled WGS sequence"/>
</dbReference>
<evidence type="ECO:0000313" key="1">
    <source>
        <dbReference type="EMBL" id="HIQ81036.1"/>
    </source>
</evidence>
<gene>
    <name evidence="1" type="ORF">IAD32_07105</name>
</gene>
<comment type="caution">
    <text evidence="1">The sequence shown here is derived from an EMBL/GenBank/DDBJ whole genome shotgun (WGS) entry which is preliminary data.</text>
</comment>
<sequence length="123" mass="14455">MFQNDWAMRQVEEIGRFLAKLLFNKETTIYEVITDENGNITDEGLLYLELKTLLRQGRLNQAENLLFERINRGENLEYLEIAIDFYSQLNNLTDEYLEAHGFSREEVKEGLMEVRALYGIADI</sequence>
<dbReference type="Pfam" id="PF20092">
    <property type="entry name" value="DUF6483"/>
    <property type="match status" value="1"/>
</dbReference>
<dbReference type="InterPro" id="IPR045507">
    <property type="entry name" value="DUF6483"/>
</dbReference>
<accession>A0A9D1CUS9</accession>
<name>A0A9D1CUS9_9FIRM</name>
<reference evidence="1" key="2">
    <citation type="journal article" date="2021" name="PeerJ">
        <title>Extensive microbial diversity within the chicken gut microbiome revealed by metagenomics and culture.</title>
        <authorList>
            <person name="Gilroy R."/>
            <person name="Ravi A."/>
            <person name="Getino M."/>
            <person name="Pursley I."/>
            <person name="Horton D.L."/>
            <person name="Alikhan N.F."/>
            <person name="Baker D."/>
            <person name="Gharbi K."/>
            <person name="Hall N."/>
            <person name="Watson M."/>
            <person name="Adriaenssens E.M."/>
            <person name="Foster-Nyarko E."/>
            <person name="Jarju S."/>
            <person name="Secka A."/>
            <person name="Antonio M."/>
            <person name="Oren A."/>
            <person name="Chaudhuri R.R."/>
            <person name="La Ragione R."/>
            <person name="Hildebrand F."/>
            <person name="Pallen M.J."/>
        </authorList>
    </citation>
    <scope>NUCLEOTIDE SEQUENCE</scope>
    <source>
        <strain evidence="1">ChiSjej1B19-3389</strain>
    </source>
</reference>
<dbReference type="EMBL" id="DVFW01000031">
    <property type="protein sequence ID" value="HIQ81036.1"/>
    <property type="molecule type" value="Genomic_DNA"/>
</dbReference>
<organism evidence="1 2">
    <name type="scientific">Candidatus Scatavimonas merdigallinarum</name>
    <dbReference type="NCBI Taxonomy" id="2840914"/>
    <lineage>
        <taxon>Bacteria</taxon>
        <taxon>Bacillati</taxon>
        <taxon>Bacillota</taxon>
        <taxon>Clostridia</taxon>
        <taxon>Eubacteriales</taxon>
        <taxon>Oscillospiraceae</taxon>
        <taxon>Oscillospiraceae incertae sedis</taxon>
        <taxon>Candidatus Scatavimonas</taxon>
    </lineage>
</organism>